<evidence type="ECO:0000256" key="2">
    <source>
        <dbReference type="ARBA" id="ARBA00023008"/>
    </source>
</evidence>
<dbReference type="PRINTS" id="PR00092">
    <property type="entry name" value="TYROSINASE"/>
</dbReference>
<proteinExistence type="predicted"/>
<keyword evidence="1" id="KW-0479">Metal-binding</keyword>
<dbReference type="PROSITE" id="PS51318">
    <property type="entry name" value="TAT"/>
    <property type="match status" value="1"/>
</dbReference>
<dbReference type="PATRIC" id="fig|35806.4.peg.2379"/>
<evidence type="ECO:0000313" key="6">
    <source>
        <dbReference type="Proteomes" id="UP000064912"/>
    </source>
</evidence>
<dbReference type="PROSITE" id="PS00498">
    <property type="entry name" value="TYROSINASE_2"/>
    <property type="match status" value="1"/>
</dbReference>
<dbReference type="PROSITE" id="PS00497">
    <property type="entry name" value="TYROSINASE_1"/>
    <property type="match status" value="1"/>
</dbReference>
<keyword evidence="2" id="KW-0186">Copper</keyword>
<dbReference type="Pfam" id="PF00264">
    <property type="entry name" value="Tyrosinase"/>
    <property type="match status" value="1"/>
</dbReference>
<dbReference type="Proteomes" id="UP000064912">
    <property type="component" value="Chromosome"/>
</dbReference>
<organism evidence="5 6">
    <name type="scientific">Rhodovulum sulfidophilum</name>
    <name type="common">Rhodobacter sulfidophilus</name>
    <dbReference type="NCBI Taxonomy" id="35806"/>
    <lineage>
        <taxon>Bacteria</taxon>
        <taxon>Pseudomonadati</taxon>
        <taxon>Pseudomonadota</taxon>
        <taxon>Alphaproteobacteria</taxon>
        <taxon>Rhodobacterales</taxon>
        <taxon>Paracoccaceae</taxon>
        <taxon>Rhodovulum</taxon>
    </lineage>
</organism>
<dbReference type="AlphaFoldDB" id="A0A0D6B3K9"/>
<evidence type="ECO:0000313" key="5">
    <source>
        <dbReference type="EMBL" id="BAQ69460.1"/>
    </source>
</evidence>
<dbReference type="EMBL" id="AP014800">
    <property type="protein sequence ID" value="BAQ69460.1"/>
    <property type="molecule type" value="Genomic_DNA"/>
</dbReference>
<protein>
    <submittedName>
        <fullName evidence="5">Tyrosinase</fullName>
    </submittedName>
</protein>
<dbReference type="KEGG" id="rsu:NHU_02308"/>
<feature type="domain" description="Tyrosinase copper-binding" evidence="3">
    <location>
        <begin position="83"/>
        <end position="100"/>
    </location>
</feature>
<dbReference type="InterPro" id="IPR006311">
    <property type="entry name" value="TAT_signal"/>
</dbReference>
<dbReference type="InterPro" id="IPR002227">
    <property type="entry name" value="Tyrosinase_Cu-bd"/>
</dbReference>
<dbReference type="GO" id="GO:0016491">
    <property type="term" value="F:oxidoreductase activity"/>
    <property type="evidence" value="ECO:0007669"/>
    <property type="project" value="InterPro"/>
</dbReference>
<name>A0A0D6B3K9_RHOSU</name>
<evidence type="ECO:0000256" key="1">
    <source>
        <dbReference type="ARBA" id="ARBA00022723"/>
    </source>
</evidence>
<feature type="domain" description="Tyrosinase copper-binding" evidence="4">
    <location>
        <begin position="293"/>
        <end position="304"/>
    </location>
</feature>
<dbReference type="PANTHER" id="PTHR11474">
    <property type="entry name" value="TYROSINASE FAMILY MEMBER"/>
    <property type="match status" value="1"/>
</dbReference>
<dbReference type="PANTHER" id="PTHR11474:SF76">
    <property type="entry name" value="SHKT DOMAIN-CONTAINING PROTEIN"/>
    <property type="match status" value="1"/>
</dbReference>
<gene>
    <name evidence="5" type="ORF">NHU_02308</name>
</gene>
<evidence type="ECO:0000259" key="3">
    <source>
        <dbReference type="PROSITE" id="PS00497"/>
    </source>
</evidence>
<dbReference type="GO" id="GO:0046872">
    <property type="term" value="F:metal ion binding"/>
    <property type="evidence" value="ECO:0007669"/>
    <property type="project" value="UniProtKB-KW"/>
</dbReference>
<dbReference type="InterPro" id="IPR050316">
    <property type="entry name" value="Tyrosinase/Hemocyanin"/>
</dbReference>
<dbReference type="Gene3D" id="1.10.1280.10">
    <property type="entry name" value="Di-copper center containing domain from catechol oxidase"/>
    <property type="match status" value="1"/>
</dbReference>
<reference evidence="5 6" key="1">
    <citation type="submission" date="2015-02" db="EMBL/GenBank/DDBJ databases">
        <title>Genome sequene of Rhodovulum sulfidophilum DSM 2351.</title>
        <authorList>
            <person name="Nagao N."/>
        </authorList>
    </citation>
    <scope>NUCLEOTIDE SEQUENCE [LARGE SCALE GENOMIC DNA]</scope>
    <source>
        <strain evidence="5 6">DSM 2351</strain>
    </source>
</reference>
<sequence length="532" mass="57924">MTGTISTNRRTVLKGGAVLLAVPFLARSAAGQASHLRVSMTSEEGIAHLRTYRKAVAAMWALEPSDPHNWFRYAMIHLMDCPHGNWWFFVWHRPYVAHLERIVRIYGEDENFAMPYWDWTADPFVPDTFFASSTYPDNALDPTSTHYPDWDSFESAYHDPIEVFWNGLSDAQKQQETLRGFPDFESFWTTGVQPNFTADPANGRSKTLAAPDLTPPASDAVTLPIIEAGLAPEIFTTVVATDDARTGFNSPESQNHNQGAGAAIIEGQPHNKVHNDLGSVAGGWMPSLLSSVDPIFFMHHCNVDRLWDVWTTKERNAGRTALPTAEEAPRFDPEAFLFYIDDAGQPAPSTAGASMAIEPWGYAYTPGSGSASAAGLQSRRGIAPNAIALANKDFGLNEGATTSLSLPEGFAAAGKEETRQFAQVTFKPPRELKGLSFDVFLSPGGEMPELSEDSPGFAGSFEFFGMLHGHDHDFTAVIDVTDAVARLREAGTLRESGAIDVTLAASGTAIKGRMLESAPLEGVLKSVVFESF</sequence>
<dbReference type="InterPro" id="IPR008922">
    <property type="entry name" value="Di-copper_centre_dom_sf"/>
</dbReference>
<dbReference type="SUPFAM" id="SSF48056">
    <property type="entry name" value="Di-copper centre-containing domain"/>
    <property type="match status" value="1"/>
</dbReference>
<accession>A0A0D6B3K9</accession>
<evidence type="ECO:0000259" key="4">
    <source>
        <dbReference type="PROSITE" id="PS00498"/>
    </source>
</evidence>